<organism evidence="2 3">
    <name type="scientific">Peribacillus saganii</name>
    <dbReference type="NCBI Taxonomy" id="2303992"/>
    <lineage>
        <taxon>Bacteria</taxon>
        <taxon>Bacillati</taxon>
        <taxon>Bacillota</taxon>
        <taxon>Bacilli</taxon>
        <taxon>Bacillales</taxon>
        <taxon>Bacillaceae</taxon>
        <taxon>Peribacillus</taxon>
    </lineage>
</organism>
<keyword evidence="3" id="KW-1185">Reference proteome</keyword>
<name>A0A372LJ10_9BACI</name>
<comment type="caution">
    <text evidence="2">The sequence shown here is derived from an EMBL/GenBank/DDBJ whole genome shotgun (WGS) entry which is preliminary data.</text>
</comment>
<reference evidence="2 3" key="1">
    <citation type="submission" date="2018-08" db="EMBL/GenBank/DDBJ databases">
        <title>Bacillus chawlae sp. nov., Bacillus glennii sp. nov., and Bacillus saganii sp. nov. Isolated from the Vehicle Assembly Building at Kennedy Space Center where the Viking Spacecraft were Assembled.</title>
        <authorList>
            <person name="Seuylemezian A."/>
            <person name="Vaishampayan P."/>
        </authorList>
    </citation>
    <scope>NUCLEOTIDE SEQUENCE [LARGE SCALE GENOMIC DNA]</scope>
    <source>
        <strain evidence="2 3">V47-23a</strain>
    </source>
</reference>
<proteinExistence type="predicted"/>
<protein>
    <submittedName>
        <fullName evidence="2">Uncharacterized protein</fullName>
    </submittedName>
</protein>
<evidence type="ECO:0000313" key="3">
    <source>
        <dbReference type="Proteomes" id="UP000264541"/>
    </source>
</evidence>
<feature type="signal peptide" evidence="1">
    <location>
        <begin position="1"/>
        <end position="20"/>
    </location>
</feature>
<dbReference type="Proteomes" id="UP000264541">
    <property type="component" value="Unassembled WGS sequence"/>
</dbReference>
<dbReference type="EMBL" id="QVTE01000051">
    <property type="protein sequence ID" value="RFU66399.1"/>
    <property type="molecule type" value="Genomic_DNA"/>
</dbReference>
<dbReference type="RefSeq" id="WP_117327983.1">
    <property type="nucleotide sequence ID" value="NZ_QVTE01000051.1"/>
</dbReference>
<sequence length="288" mass="33310">MRTALFFLIFYFLISEPAKAAHPLNFIENYDNPISFKVEVLPWEITNDILPKGTVFTIIDVETGLQFKVQRRAGRNHADVQPLTKKDTKIMKMIYNGRWSWQRKAIIVLVNDQMIAGSMHGMPHGAGALTNGFRGHFCIHFLGSTTHRSRKTEPLHQLMILKAGGKLDEYIDNLTPAELITVFSHAVNLHDMTIIHQILDSKKNDMKLKQDLNQIIYMSATVLHHENINDTMMLTEIPVKVELKRKNQPKERNVISFVIRRSSLTDRWYLDGSCLEREFNPPEEMDRE</sequence>
<dbReference type="OrthoDB" id="529831at2"/>
<dbReference type="AlphaFoldDB" id="A0A372LJ10"/>
<gene>
    <name evidence="2" type="ORF">D0469_17355</name>
</gene>
<evidence type="ECO:0000313" key="2">
    <source>
        <dbReference type="EMBL" id="RFU66399.1"/>
    </source>
</evidence>
<accession>A0A372LJ10</accession>
<feature type="chain" id="PRO_5016630148" evidence="1">
    <location>
        <begin position="21"/>
        <end position="288"/>
    </location>
</feature>
<evidence type="ECO:0000256" key="1">
    <source>
        <dbReference type="SAM" id="SignalP"/>
    </source>
</evidence>
<keyword evidence="1" id="KW-0732">Signal</keyword>